<accession>A0ABS6BT49</accession>
<comment type="caution">
    <text evidence="1">The sequence shown here is derived from an EMBL/GenBank/DDBJ whole genome shotgun (WGS) entry which is preliminary data.</text>
</comment>
<sequence length="92" mass="10645">MKLFKLTVTGNDKEFSINYTASSNFLDYSDCEFIGNQQEKYEMFLVDLQKSGGPQPIHIKVKMTTQIVDRAFSKNDLLKTKDVNDFIKKLSR</sequence>
<evidence type="ECO:0000313" key="2">
    <source>
        <dbReference type="Proteomes" id="UP000776252"/>
    </source>
</evidence>
<gene>
    <name evidence="1" type="ORF">KPL37_10060</name>
</gene>
<reference evidence="1 2" key="1">
    <citation type="submission" date="2021-06" db="EMBL/GenBank/DDBJ databases">
        <title>Clostridia strains as spoilage organisms.</title>
        <authorList>
            <person name="Wambui J."/>
            <person name="Stephan R."/>
            <person name="Stevens M.J.A."/>
        </authorList>
    </citation>
    <scope>NUCLEOTIDE SEQUENCE [LARGE SCALE GENOMIC DNA]</scope>
    <source>
        <strain evidence="1 2">DSM 14204</strain>
    </source>
</reference>
<evidence type="ECO:0008006" key="3">
    <source>
        <dbReference type="Google" id="ProtNLM"/>
    </source>
</evidence>
<dbReference type="EMBL" id="JAHLDV010000019">
    <property type="protein sequence ID" value="MBU3160097.1"/>
    <property type="molecule type" value="Genomic_DNA"/>
</dbReference>
<dbReference type="RefSeq" id="WP_216148891.1">
    <property type="nucleotide sequence ID" value="NZ_JAHLDV010000019.1"/>
</dbReference>
<organism evidence="1 2">
    <name type="scientific">Clostridium frigoris</name>
    <dbReference type="NCBI Taxonomy" id="205327"/>
    <lineage>
        <taxon>Bacteria</taxon>
        <taxon>Bacillati</taxon>
        <taxon>Bacillota</taxon>
        <taxon>Clostridia</taxon>
        <taxon>Eubacteriales</taxon>
        <taxon>Clostridiaceae</taxon>
        <taxon>Clostridium</taxon>
    </lineage>
</organism>
<keyword evidence="2" id="KW-1185">Reference proteome</keyword>
<dbReference type="Proteomes" id="UP000776252">
    <property type="component" value="Unassembled WGS sequence"/>
</dbReference>
<name>A0ABS6BT49_9CLOT</name>
<protein>
    <recommendedName>
        <fullName evidence="3">Phage protein</fullName>
    </recommendedName>
</protein>
<proteinExistence type="predicted"/>
<evidence type="ECO:0000313" key="1">
    <source>
        <dbReference type="EMBL" id="MBU3160097.1"/>
    </source>
</evidence>